<evidence type="ECO:0000313" key="1">
    <source>
        <dbReference type="EMBL" id="KAF8422296.1"/>
    </source>
</evidence>
<sequence>TAKALHKLIELLPFGPQWKYQSIKIESPTKRGLQVFYRDAIECLQHLIHSPFNNGQIEFVPKKIYTTADHIQRTYTEWLTGDRAWELQVCIFVGGYAIAHIASRMLYPMAQAFLVLFYHPTKLTLPKLGTIRPILF</sequence>
<keyword evidence="2" id="KW-1185">Reference proteome</keyword>
<accession>A0AAD4G788</accession>
<organism evidence="1 2">
    <name type="scientific">Boletus edulis BED1</name>
    <dbReference type="NCBI Taxonomy" id="1328754"/>
    <lineage>
        <taxon>Eukaryota</taxon>
        <taxon>Fungi</taxon>
        <taxon>Dikarya</taxon>
        <taxon>Basidiomycota</taxon>
        <taxon>Agaricomycotina</taxon>
        <taxon>Agaricomycetes</taxon>
        <taxon>Agaricomycetidae</taxon>
        <taxon>Boletales</taxon>
        <taxon>Boletineae</taxon>
        <taxon>Boletaceae</taxon>
        <taxon>Boletoideae</taxon>
        <taxon>Boletus</taxon>
    </lineage>
</organism>
<dbReference type="AlphaFoldDB" id="A0AAD4G788"/>
<reference evidence="1" key="2">
    <citation type="journal article" date="2020" name="Nat. Commun.">
        <title>Large-scale genome sequencing of mycorrhizal fungi provides insights into the early evolution of symbiotic traits.</title>
        <authorList>
            <person name="Miyauchi S."/>
            <person name="Kiss E."/>
            <person name="Kuo A."/>
            <person name="Drula E."/>
            <person name="Kohler A."/>
            <person name="Sanchez-Garcia M."/>
            <person name="Morin E."/>
            <person name="Andreopoulos B."/>
            <person name="Barry K.W."/>
            <person name="Bonito G."/>
            <person name="Buee M."/>
            <person name="Carver A."/>
            <person name="Chen C."/>
            <person name="Cichocki N."/>
            <person name="Clum A."/>
            <person name="Culley D."/>
            <person name="Crous P.W."/>
            <person name="Fauchery L."/>
            <person name="Girlanda M."/>
            <person name="Hayes R.D."/>
            <person name="Keri Z."/>
            <person name="LaButti K."/>
            <person name="Lipzen A."/>
            <person name="Lombard V."/>
            <person name="Magnuson J."/>
            <person name="Maillard F."/>
            <person name="Murat C."/>
            <person name="Nolan M."/>
            <person name="Ohm R.A."/>
            <person name="Pangilinan J."/>
            <person name="Pereira M.F."/>
            <person name="Perotto S."/>
            <person name="Peter M."/>
            <person name="Pfister S."/>
            <person name="Riley R."/>
            <person name="Sitrit Y."/>
            <person name="Stielow J.B."/>
            <person name="Szollosi G."/>
            <person name="Zifcakova L."/>
            <person name="Stursova M."/>
            <person name="Spatafora J.W."/>
            <person name="Tedersoo L."/>
            <person name="Vaario L.M."/>
            <person name="Yamada A."/>
            <person name="Yan M."/>
            <person name="Wang P."/>
            <person name="Xu J."/>
            <person name="Bruns T."/>
            <person name="Baldrian P."/>
            <person name="Vilgalys R."/>
            <person name="Dunand C."/>
            <person name="Henrissat B."/>
            <person name="Grigoriev I.V."/>
            <person name="Hibbett D."/>
            <person name="Nagy L.G."/>
            <person name="Martin F.M."/>
        </authorList>
    </citation>
    <scope>NUCLEOTIDE SEQUENCE</scope>
    <source>
        <strain evidence="1">BED1</strain>
    </source>
</reference>
<name>A0AAD4G788_BOLED</name>
<dbReference type="EMBL" id="WHUW01000129">
    <property type="protein sequence ID" value="KAF8422296.1"/>
    <property type="molecule type" value="Genomic_DNA"/>
</dbReference>
<dbReference type="InterPro" id="IPR041078">
    <property type="entry name" value="Plavaka"/>
</dbReference>
<dbReference type="Pfam" id="PF18759">
    <property type="entry name" value="Plavaka"/>
    <property type="match status" value="1"/>
</dbReference>
<gene>
    <name evidence="1" type="ORF">L210DRAFT_3423557</name>
</gene>
<dbReference type="Proteomes" id="UP001194468">
    <property type="component" value="Unassembled WGS sequence"/>
</dbReference>
<evidence type="ECO:0000313" key="2">
    <source>
        <dbReference type="Proteomes" id="UP001194468"/>
    </source>
</evidence>
<feature type="non-terminal residue" evidence="1">
    <location>
        <position position="1"/>
    </location>
</feature>
<proteinExistence type="predicted"/>
<reference evidence="1" key="1">
    <citation type="submission" date="2019-10" db="EMBL/GenBank/DDBJ databases">
        <authorList>
            <consortium name="DOE Joint Genome Institute"/>
            <person name="Kuo A."/>
            <person name="Miyauchi S."/>
            <person name="Kiss E."/>
            <person name="Drula E."/>
            <person name="Kohler A."/>
            <person name="Sanchez-Garcia M."/>
            <person name="Andreopoulos B."/>
            <person name="Barry K.W."/>
            <person name="Bonito G."/>
            <person name="Buee M."/>
            <person name="Carver A."/>
            <person name="Chen C."/>
            <person name="Cichocki N."/>
            <person name="Clum A."/>
            <person name="Culley D."/>
            <person name="Crous P.W."/>
            <person name="Fauchery L."/>
            <person name="Girlanda M."/>
            <person name="Hayes R."/>
            <person name="Keri Z."/>
            <person name="LaButti K."/>
            <person name="Lipzen A."/>
            <person name="Lombard V."/>
            <person name="Magnuson J."/>
            <person name="Maillard F."/>
            <person name="Morin E."/>
            <person name="Murat C."/>
            <person name="Nolan M."/>
            <person name="Ohm R."/>
            <person name="Pangilinan J."/>
            <person name="Pereira M."/>
            <person name="Perotto S."/>
            <person name="Peter M."/>
            <person name="Riley R."/>
            <person name="Sitrit Y."/>
            <person name="Stielow B."/>
            <person name="Szollosi G."/>
            <person name="Zifcakova L."/>
            <person name="Stursova M."/>
            <person name="Spatafora J.W."/>
            <person name="Tedersoo L."/>
            <person name="Vaario L.-M."/>
            <person name="Yamada A."/>
            <person name="Yan M."/>
            <person name="Wang P."/>
            <person name="Xu J."/>
            <person name="Bruns T."/>
            <person name="Baldrian P."/>
            <person name="Vilgalys R."/>
            <person name="Henrissat B."/>
            <person name="Grigoriev I.V."/>
            <person name="Hibbett D."/>
            <person name="Nagy L.G."/>
            <person name="Martin F.M."/>
        </authorList>
    </citation>
    <scope>NUCLEOTIDE SEQUENCE</scope>
    <source>
        <strain evidence="1">BED1</strain>
    </source>
</reference>
<protein>
    <submittedName>
        <fullName evidence="1">Uncharacterized protein</fullName>
    </submittedName>
</protein>
<comment type="caution">
    <text evidence="1">The sequence shown here is derived from an EMBL/GenBank/DDBJ whole genome shotgun (WGS) entry which is preliminary data.</text>
</comment>